<dbReference type="SUPFAM" id="SSF50249">
    <property type="entry name" value="Nucleic acid-binding proteins"/>
    <property type="match status" value="1"/>
</dbReference>
<dbReference type="Gene3D" id="1.10.150.850">
    <property type="entry name" value="Spt6, helix-hairpin-helix domain"/>
    <property type="match status" value="1"/>
</dbReference>
<evidence type="ECO:0000256" key="4">
    <source>
        <dbReference type="ARBA" id="ARBA00023242"/>
    </source>
</evidence>
<protein>
    <recommendedName>
        <fullName evidence="7">S1 motif domain-containing protein</fullName>
    </recommendedName>
</protein>
<dbReference type="InterPro" id="IPR042066">
    <property type="entry name" value="Spt6_death-like"/>
</dbReference>
<evidence type="ECO:0000256" key="5">
    <source>
        <dbReference type="SAM" id="Coils"/>
    </source>
</evidence>
<dbReference type="CDD" id="cd09928">
    <property type="entry name" value="SH2_Cterm_SPT6_like"/>
    <property type="match status" value="1"/>
</dbReference>
<sequence length="2011" mass="225596">MADLGFSSSDSEDEPEVPETTTQVPAPAKKIDVRSFIDDAAEDDDEDGNDELEAGEENEDYVKDGFVVDDDEGNEKAKRGDLSDSDDDEDEGEMRKGMSRLRKRGHDEILDEDDLELVREATGGGETNKKAKVFDNASQLQSDLFGADEDSEEEKENDEIVGKKTAAPEAGYESDEFADFIEDDLGDQKRLQRRGKQQENLDFNEVNDADMDEARDIFGDDFDIFAMGEEYEEDEDDDIFGDDEDKTEEDKIEAVNRMHRRKEDRLKKQAARKRAYLRSAFEPSQLVEHFITEKDEATRETDVPERLQDRLPDRGGLGDRELEEMSMFILRKCTKIDAALRSLVAEMNPNRLLEFTPIQNNAVTAARAINMWNDEAHEALGDKVVELITKTIKMISYDKCEVPYIKAYCKDELAGYDATEIIWKALKFDLQEHVEDLPEDTIFLLPAVAKKVEGRFNSYCAPRPTAATLGVSRADLVAHVEHEHRRTSAEVFQVALDNLWEVMDHDETWEKIQQKKTKVIGLVTSLFGAQVDEDENLQDKADEAQLLLPETESEYENLKGEASTAREELKALGENPETLHATAMEAFEQEQATAAAAQEEEAEMGAEKPPPPTAPIAPTPEAISAWRDTKKRVQDLDVKVYELSMKVDGFRATIANAEQAVSGTKATADLSANCNEVLYNKHFYKNDVEASQDDVYFSDMHEYLSIIKEGNAQIAGSDGPTDSSARISRRVDRDKYRAFVKDNYRKVAYSFMPAPYRAGFMVDWRHSEEFDYTVQVDPSDDGTEKSWLPPTPTTTEGEEQGPLDFADQMIMDGVVTLTEDLDGEDEDINEGEQVLKSARYVAAMELAHEPRLKTCLRSIFIQNALISTTPTAKGKAEIDYFHEFYGLHFLKDKPIIWLMSKQELNKNDLCQYLRLVKAERAGLITSTIRLPEKYDPEVEQALAMGLGQDGTIGGEKIIAKADLSPFLDAMNRGFQNKDDEEGSWNEQRRLTCKLCLEQFLIPKFERECRRKMTEVASEAGVEVSAENLRKMAMKGPLVPTWKLKADPIEARVQPPGLPVVGVCIANDKREASYLVAMKESGDVVDYRAIASGERMTAIDITNELTKFFIIHKPALVVIGTGGGMQSKFSFNNLQTIITQAQLKFNQRKENRGDDDDDDEEDDYMMALDDYDDYEGNWDCEVSLLDDSVAQLYARSPRSAKEFPEMSTNQRAAISIARIARNPLAEICSAWSVISEKGVHGIEFFYLNIHPLQNLLPKMDLLKAYERVLVDCVSSVGVEVNELVKDKSLSGMLQFIPGFGPRKAQMFLQNMKSVGNSLKNRQDLIAAGTLGIQEVVFKNAAGFLRVGTREDADEDLTNNGIVLLDITRIHPEAYLKNDFALKVVKDSLSEDPDAANMEDNELVAAVMDNSAGKIKEHFTSVQAQHADYIITRPEDNAREFQAEKYDPFEMVDEEDPQMEESLEDLLDELDLAAYNNMLRADHGERRCCLELIKRELRFPFQDPREATKRLESKPTDPALCVELFQTLTGENHATLRPGMVVVGECMTPGAFGCRVILDNGLGANVRKENVKSNVMVENINDYLKKGQIITAVVKEVRYEHMSVEISLLDEDLNLPSHEWSRPSKLPPFDHFFDQKAAADELAKQAQAVAKTASANQVNVVTPTAAGGEAGTKTMRRQVAKRACTHPCFRNSSWKEIKKELEELGSGAVGMGLIHPSSSHADKLTLTVCFKKGIFKNFEIEEFDKPTDTSIGTRLILKNEEFGDIDEILANFVDPVISYFNDALGHRKCMEVDDMDKVDQVLREEKAKVPAGIPYRLATDHVSSGYFELHFLPNNNIKMEWVAITHNGYMYRERPFKSLDQMFDHFKRNALVKPQPPKPAAPVAAPVAAQPSQVAATAGSSRVSRWNMKPAPPSMPPPAMPVGAPPVQAYGMAPPDYSQPPPGYAQPPPDYSQPPPGYAQPPPDYSQPPPDYSQPPPGYAQPPPQYQQPPPSIVPYIWQIHAQGRHGIDLYIF</sequence>
<dbReference type="GO" id="GO:0031491">
    <property type="term" value="F:nucleosome binding"/>
    <property type="evidence" value="ECO:0007669"/>
    <property type="project" value="TreeGrafter"/>
</dbReference>
<dbReference type="InterPro" id="IPR049540">
    <property type="entry name" value="Spt6-like_S1"/>
</dbReference>
<dbReference type="Gene3D" id="2.40.50.140">
    <property type="entry name" value="Nucleic acid-binding proteins"/>
    <property type="match status" value="1"/>
</dbReference>
<evidence type="ECO:0000256" key="1">
    <source>
        <dbReference type="ARBA" id="ARBA00004123"/>
    </source>
</evidence>
<dbReference type="Gene3D" id="3.30.505.10">
    <property type="entry name" value="SH2 domain"/>
    <property type="match status" value="2"/>
</dbReference>
<dbReference type="GO" id="GO:0003676">
    <property type="term" value="F:nucleic acid binding"/>
    <property type="evidence" value="ECO:0007669"/>
    <property type="project" value="InterPro"/>
</dbReference>
<dbReference type="InterPro" id="IPR035420">
    <property type="entry name" value="Spt6_SH2"/>
</dbReference>
<accession>A0A9W7L6E3</accession>
<dbReference type="InterPro" id="IPR012337">
    <property type="entry name" value="RNaseH-like_sf"/>
</dbReference>
<dbReference type="InterPro" id="IPR012340">
    <property type="entry name" value="NA-bd_OB-fold"/>
</dbReference>
<evidence type="ECO:0000313" key="8">
    <source>
        <dbReference type="EMBL" id="GMI33590.1"/>
    </source>
</evidence>
<dbReference type="EMBL" id="BRXZ01007748">
    <property type="protein sequence ID" value="GMI33590.1"/>
    <property type="molecule type" value="Genomic_DNA"/>
</dbReference>
<dbReference type="Gene3D" id="1.10.10.650">
    <property type="entry name" value="RuvA domain 2-like"/>
    <property type="match status" value="1"/>
</dbReference>
<evidence type="ECO:0000256" key="3">
    <source>
        <dbReference type="ARBA" id="ARBA00023163"/>
    </source>
</evidence>
<feature type="coiled-coil region" evidence="5">
    <location>
        <begin position="541"/>
        <end position="575"/>
    </location>
</feature>
<evidence type="ECO:0000313" key="9">
    <source>
        <dbReference type="Proteomes" id="UP001165082"/>
    </source>
</evidence>
<dbReference type="Pfam" id="PF14632">
    <property type="entry name" value="SPT6_acidic"/>
    <property type="match status" value="1"/>
</dbReference>
<dbReference type="Pfam" id="PF14633">
    <property type="entry name" value="SH2_2"/>
    <property type="match status" value="1"/>
</dbReference>
<feature type="compositionally biased region" description="Acidic residues" evidence="6">
    <location>
        <begin position="83"/>
        <end position="92"/>
    </location>
</feature>
<evidence type="ECO:0000256" key="6">
    <source>
        <dbReference type="SAM" id="MobiDB-lite"/>
    </source>
</evidence>
<dbReference type="InterPro" id="IPR023319">
    <property type="entry name" value="Tex-like_HTH_dom_sf"/>
</dbReference>
<comment type="caution">
    <text evidence="8">The sequence shown here is derived from an EMBL/GenBank/DDBJ whole genome shotgun (WGS) entry which is preliminary data.</text>
</comment>
<dbReference type="SUPFAM" id="SSF47781">
    <property type="entry name" value="RuvA domain 2-like"/>
    <property type="match status" value="1"/>
</dbReference>
<dbReference type="InterPro" id="IPR010994">
    <property type="entry name" value="RuvA_2-like"/>
</dbReference>
<feature type="compositionally biased region" description="Low complexity" evidence="6">
    <location>
        <begin position="1879"/>
        <end position="1894"/>
    </location>
</feature>
<dbReference type="InterPro" id="IPR003029">
    <property type="entry name" value="S1_domain"/>
</dbReference>
<dbReference type="GO" id="GO:0034728">
    <property type="term" value="P:nucleosome organization"/>
    <property type="evidence" value="ECO:0007669"/>
    <property type="project" value="TreeGrafter"/>
</dbReference>
<dbReference type="InterPro" id="IPR032706">
    <property type="entry name" value="Spt6_HHH"/>
</dbReference>
<dbReference type="CDD" id="cd09918">
    <property type="entry name" value="SH2_Nterm_SPT6_like"/>
    <property type="match status" value="1"/>
</dbReference>
<dbReference type="Gene3D" id="3.30.420.140">
    <property type="entry name" value="YqgF/RNase H-like domain"/>
    <property type="match status" value="1"/>
</dbReference>
<dbReference type="InterPro" id="IPR028083">
    <property type="entry name" value="Spt6_acidic_N_dom"/>
</dbReference>
<feature type="compositionally biased region" description="Pro residues" evidence="6">
    <location>
        <begin position="1908"/>
        <end position="1922"/>
    </location>
</feature>
<dbReference type="Gene3D" id="1.10.3500.10">
    <property type="entry name" value="Tex N-terminal region-like"/>
    <property type="match status" value="1"/>
</dbReference>
<keyword evidence="5" id="KW-0175">Coiled coil</keyword>
<dbReference type="Pfam" id="PF21710">
    <property type="entry name" value="Spt6_S1"/>
    <property type="match status" value="1"/>
</dbReference>
<feature type="domain" description="S1 motif" evidence="7">
    <location>
        <begin position="1537"/>
        <end position="1607"/>
    </location>
</feature>
<gene>
    <name evidence="8" type="ORF">TrRE_jg11281</name>
</gene>
<reference evidence="8" key="1">
    <citation type="submission" date="2022-07" db="EMBL/GenBank/DDBJ databases">
        <title>Genome analysis of Parmales, a sister group of diatoms, reveals the evolutionary specialization of diatoms from phago-mixotrophs to photoautotrophs.</title>
        <authorList>
            <person name="Ban H."/>
            <person name="Sato S."/>
            <person name="Yoshikawa S."/>
            <person name="Kazumasa Y."/>
            <person name="Nakamura Y."/>
            <person name="Ichinomiya M."/>
            <person name="Saitoh K."/>
            <person name="Sato N."/>
            <person name="Blanc-Mathieu R."/>
            <person name="Endo H."/>
            <person name="Kuwata A."/>
            <person name="Ogata H."/>
        </authorList>
    </citation>
    <scope>NUCLEOTIDE SEQUENCE</scope>
</reference>
<dbReference type="InterPro" id="IPR023323">
    <property type="entry name" value="Tex-like_dom_sf"/>
</dbReference>
<feature type="region of interest" description="Disordered" evidence="6">
    <location>
        <begin position="1869"/>
        <end position="1990"/>
    </location>
</feature>
<name>A0A9W7L6E3_9STRA</name>
<keyword evidence="4" id="KW-0539">Nucleus</keyword>
<dbReference type="PANTHER" id="PTHR10145">
    <property type="entry name" value="TRANSCRIPTION ELONGATION FACTOR SPT6"/>
    <property type="match status" value="1"/>
</dbReference>
<proteinExistence type="inferred from homology"/>
<dbReference type="PROSITE" id="PS50126">
    <property type="entry name" value="S1"/>
    <property type="match status" value="1"/>
</dbReference>
<comment type="similarity">
    <text evidence="2">Belongs to the SPT6 family.</text>
</comment>
<keyword evidence="9" id="KW-1185">Reference proteome</keyword>
<dbReference type="Proteomes" id="UP001165082">
    <property type="component" value="Unassembled WGS sequence"/>
</dbReference>
<dbReference type="Gene3D" id="1.10.10.2740">
    <property type="entry name" value="Spt6, Death-like domain"/>
    <property type="match status" value="1"/>
</dbReference>
<evidence type="ECO:0000259" key="7">
    <source>
        <dbReference type="PROSITE" id="PS50126"/>
    </source>
</evidence>
<feature type="compositionally biased region" description="Low complexity" evidence="6">
    <location>
        <begin position="18"/>
        <end position="28"/>
    </location>
</feature>
<keyword evidence="3" id="KW-0804">Transcription</keyword>
<dbReference type="InterPro" id="IPR035018">
    <property type="entry name" value="Spt6_SH2_C"/>
</dbReference>
<dbReference type="InterPro" id="IPR035019">
    <property type="entry name" value="Spt6_SH2_N"/>
</dbReference>
<dbReference type="GO" id="GO:0140673">
    <property type="term" value="P:transcription elongation-coupled chromatin remodeling"/>
    <property type="evidence" value="ECO:0007669"/>
    <property type="project" value="InterPro"/>
</dbReference>
<feature type="region of interest" description="Disordered" evidence="6">
    <location>
        <begin position="775"/>
        <end position="799"/>
    </location>
</feature>
<feature type="region of interest" description="Disordered" evidence="6">
    <location>
        <begin position="590"/>
        <end position="615"/>
    </location>
</feature>
<organism evidence="8 9">
    <name type="scientific">Triparma retinervis</name>
    <dbReference type="NCBI Taxonomy" id="2557542"/>
    <lineage>
        <taxon>Eukaryota</taxon>
        <taxon>Sar</taxon>
        <taxon>Stramenopiles</taxon>
        <taxon>Ochrophyta</taxon>
        <taxon>Bolidophyceae</taxon>
        <taxon>Parmales</taxon>
        <taxon>Triparmaceae</taxon>
        <taxon>Triparma</taxon>
    </lineage>
</organism>
<dbReference type="InterPro" id="IPR037027">
    <property type="entry name" value="YqgF/RNaseH-like_dom_sf"/>
</dbReference>
<evidence type="ECO:0000256" key="2">
    <source>
        <dbReference type="ARBA" id="ARBA00009253"/>
    </source>
</evidence>
<dbReference type="OrthoDB" id="995477at2759"/>
<feature type="compositionally biased region" description="Acidic residues" evidence="6">
    <location>
        <begin position="146"/>
        <end position="159"/>
    </location>
</feature>
<dbReference type="InterPro" id="IPR036860">
    <property type="entry name" value="SH2_dom_sf"/>
</dbReference>
<feature type="compositionally biased region" description="Acidic residues" evidence="6">
    <location>
        <begin position="39"/>
        <end position="59"/>
    </location>
</feature>
<dbReference type="GO" id="GO:0042393">
    <property type="term" value="F:histone binding"/>
    <property type="evidence" value="ECO:0007669"/>
    <property type="project" value="TreeGrafter"/>
</dbReference>
<dbReference type="Pfam" id="PF14635">
    <property type="entry name" value="HHH_7"/>
    <property type="match status" value="1"/>
</dbReference>
<dbReference type="PANTHER" id="PTHR10145:SF6">
    <property type="entry name" value="TRANSCRIPTION ELONGATION FACTOR SPT6"/>
    <property type="match status" value="1"/>
</dbReference>
<comment type="subcellular location">
    <subcellularLocation>
        <location evidence="1">Nucleus</location>
    </subcellularLocation>
</comment>
<feature type="compositionally biased region" description="Pro residues" evidence="6">
    <location>
        <begin position="1935"/>
        <end position="1990"/>
    </location>
</feature>
<feature type="region of interest" description="Disordered" evidence="6">
    <location>
        <begin position="1"/>
        <end position="174"/>
    </location>
</feature>
<dbReference type="SUPFAM" id="SSF53098">
    <property type="entry name" value="Ribonuclease H-like"/>
    <property type="match status" value="1"/>
</dbReference>
<dbReference type="SUPFAM" id="SSF158832">
    <property type="entry name" value="Tex N-terminal region-like"/>
    <property type="match status" value="1"/>
</dbReference>
<dbReference type="GO" id="GO:0008023">
    <property type="term" value="C:transcription elongation factor complex"/>
    <property type="evidence" value="ECO:0007669"/>
    <property type="project" value="TreeGrafter"/>
</dbReference>
<dbReference type="InterPro" id="IPR017072">
    <property type="entry name" value="TF_Spt6"/>
</dbReference>